<reference evidence="1" key="1">
    <citation type="submission" date="2020-10" db="EMBL/GenBank/DDBJ databases">
        <title>Connecting structure to function with the recovery of over 1000 high-quality activated sludge metagenome-assembled genomes encoding full-length rRNA genes using long-read sequencing.</title>
        <authorList>
            <person name="Singleton C.M."/>
            <person name="Petriglieri F."/>
            <person name="Kristensen J.M."/>
            <person name="Kirkegaard R.H."/>
            <person name="Michaelsen T.Y."/>
            <person name="Andersen M.H."/>
            <person name="Karst S.M."/>
            <person name="Dueholm M.S."/>
            <person name="Nielsen P.H."/>
            <person name="Albertsen M."/>
        </authorList>
    </citation>
    <scope>NUCLEOTIDE SEQUENCE</scope>
    <source>
        <strain evidence="1">EsbW_18-Q3-R4-48_MAXAC.044</strain>
    </source>
</reference>
<comment type="caution">
    <text evidence="1">The sequence shown here is derived from an EMBL/GenBank/DDBJ whole genome shotgun (WGS) entry which is preliminary data.</text>
</comment>
<proteinExistence type="predicted"/>
<sequence>MPNLGLEPGDVGVVVHVYGQGSAYEVEFLTMDGHTIGLETVDAADLDKQWAMPLFTNVSDWLLDLAPDTPISS</sequence>
<dbReference type="InterPro" id="IPR032568">
    <property type="entry name" value="DUF4926"/>
</dbReference>
<gene>
    <name evidence="1" type="ORF">IPJ48_17235</name>
</gene>
<dbReference type="EMBL" id="JADJNC010000041">
    <property type="protein sequence ID" value="MBK7424683.1"/>
    <property type="molecule type" value="Genomic_DNA"/>
</dbReference>
<protein>
    <submittedName>
        <fullName evidence="1">DUF4926 domain-containing protein</fullName>
    </submittedName>
</protein>
<dbReference type="AlphaFoldDB" id="A0A9D7IA00"/>
<evidence type="ECO:0000313" key="1">
    <source>
        <dbReference type="EMBL" id="MBK7424683.1"/>
    </source>
</evidence>
<dbReference type="Pfam" id="PF16277">
    <property type="entry name" value="DUF4926"/>
    <property type="match status" value="1"/>
</dbReference>
<accession>A0A9D7IA00</accession>
<evidence type="ECO:0000313" key="2">
    <source>
        <dbReference type="Proteomes" id="UP000886602"/>
    </source>
</evidence>
<organism evidence="1 2">
    <name type="scientific">Candidatus Propionivibrio dominans</name>
    <dbReference type="NCBI Taxonomy" id="2954373"/>
    <lineage>
        <taxon>Bacteria</taxon>
        <taxon>Pseudomonadati</taxon>
        <taxon>Pseudomonadota</taxon>
        <taxon>Betaproteobacteria</taxon>
        <taxon>Rhodocyclales</taxon>
        <taxon>Rhodocyclaceae</taxon>
        <taxon>Propionivibrio</taxon>
    </lineage>
</organism>
<dbReference type="Proteomes" id="UP000886602">
    <property type="component" value="Unassembled WGS sequence"/>
</dbReference>
<name>A0A9D7IA00_9RHOO</name>